<reference evidence="2" key="2">
    <citation type="submission" date="2023-06" db="EMBL/GenBank/DDBJ databases">
        <authorList>
            <person name="Ma L."/>
            <person name="Liu K.-W."/>
            <person name="Li Z."/>
            <person name="Hsiao Y.-Y."/>
            <person name="Qi Y."/>
            <person name="Fu T."/>
            <person name="Tang G."/>
            <person name="Zhang D."/>
            <person name="Sun W.-H."/>
            <person name="Liu D.-K."/>
            <person name="Li Y."/>
            <person name="Chen G.-Z."/>
            <person name="Liu X.-D."/>
            <person name="Liao X.-Y."/>
            <person name="Jiang Y.-T."/>
            <person name="Yu X."/>
            <person name="Hao Y."/>
            <person name="Huang J."/>
            <person name="Zhao X.-W."/>
            <person name="Ke S."/>
            <person name="Chen Y.-Y."/>
            <person name="Wu W.-L."/>
            <person name="Hsu J.-L."/>
            <person name="Lin Y.-F."/>
            <person name="Huang M.-D."/>
            <person name="Li C.-Y."/>
            <person name="Huang L."/>
            <person name="Wang Z.-W."/>
            <person name="Zhao X."/>
            <person name="Zhong W.-Y."/>
            <person name="Peng D.-H."/>
            <person name="Ahmad S."/>
            <person name="Lan S."/>
            <person name="Zhang J.-S."/>
            <person name="Tsai W.-C."/>
            <person name="Van De Peer Y."/>
            <person name="Liu Z.-J."/>
        </authorList>
    </citation>
    <scope>NUCLEOTIDE SEQUENCE</scope>
    <source>
        <strain evidence="2">SCP</strain>
        <tissue evidence="2">Leaves</tissue>
    </source>
</reference>
<name>A0AAV9A3I3_ACOGR</name>
<keyword evidence="3" id="KW-1185">Reference proteome</keyword>
<dbReference type="EMBL" id="JAUJYN010000013">
    <property type="protein sequence ID" value="KAK1258727.1"/>
    <property type="molecule type" value="Genomic_DNA"/>
</dbReference>
<gene>
    <name evidence="2" type="ORF">QJS04_geneDACA019292</name>
</gene>
<evidence type="ECO:0000313" key="2">
    <source>
        <dbReference type="EMBL" id="KAK1258727.1"/>
    </source>
</evidence>
<dbReference type="AlphaFoldDB" id="A0AAV9A3I3"/>
<dbReference type="Proteomes" id="UP001179952">
    <property type="component" value="Unassembled WGS sequence"/>
</dbReference>
<accession>A0AAV9A3I3</accession>
<protein>
    <submittedName>
        <fullName evidence="2">Uncharacterized protein</fullName>
    </submittedName>
</protein>
<proteinExistence type="predicted"/>
<sequence length="93" mass="10361">MVFGLSQVREGLNPMTKNSNLNLPKHRVGSGSTHPSCSPIGKSVETGLFEILNRLSSSTDLGRCRLISRTLRSLTPTVRSVRFLCYRARYLHS</sequence>
<feature type="region of interest" description="Disordered" evidence="1">
    <location>
        <begin position="14"/>
        <end position="39"/>
    </location>
</feature>
<comment type="caution">
    <text evidence="2">The sequence shown here is derived from an EMBL/GenBank/DDBJ whole genome shotgun (WGS) entry which is preliminary data.</text>
</comment>
<evidence type="ECO:0000313" key="3">
    <source>
        <dbReference type="Proteomes" id="UP001179952"/>
    </source>
</evidence>
<evidence type="ECO:0000256" key="1">
    <source>
        <dbReference type="SAM" id="MobiDB-lite"/>
    </source>
</evidence>
<reference evidence="2" key="1">
    <citation type="journal article" date="2023" name="Nat. Commun.">
        <title>Diploid and tetraploid genomes of Acorus and the evolution of monocots.</title>
        <authorList>
            <person name="Ma L."/>
            <person name="Liu K.W."/>
            <person name="Li Z."/>
            <person name="Hsiao Y.Y."/>
            <person name="Qi Y."/>
            <person name="Fu T."/>
            <person name="Tang G.D."/>
            <person name="Zhang D."/>
            <person name="Sun W.H."/>
            <person name="Liu D.K."/>
            <person name="Li Y."/>
            <person name="Chen G.Z."/>
            <person name="Liu X.D."/>
            <person name="Liao X.Y."/>
            <person name="Jiang Y.T."/>
            <person name="Yu X."/>
            <person name="Hao Y."/>
            <person name="Huang J."/>
            <person name="Zhao X.W."/>
            <person name="Ke S."/>
            <person name="Chen Y.Y."/>
            <person name="Wu W.L."/>
            <person name="Hsu J.L."/>
            <person name="Lin Y.F."/>
            <person name="Huang M.D."/>
            <person name="Li C.Y."/>
            <person name="Huang L."/>
            <person name="Wang Z.W."/>
            <person name="Zhao X."/>
            <person name="Zhong W.Y."/>
            <person name="Peng D.H."/>
            <person name="Ahmad S."/>
            <person name="Lan S."/>
            <person name="Zhang J.S."/>
            <person name="Tsai W.C."/>
            <person name="Van de Peer Y."/>
            <person name="Liu Z.J."/>
        </authorList>
    </citation>
    <scope>NUCLEOTIDE SEQUENCE</scope>
    <source>
        <strain evidence="2">SCP</strain>
    </source>
</reference>
<organism evidence="2 3">
    <name type="scientific">Acorus gramineus</name>
    <name type="common">Dwarf sweet flag</name>
    <dbReference type="NCBI Taxonomy" id="55184"/>
    <lineage>
        <taxon>Eukaryota</taxon>
        <taxon>Viridiplantae</taxon>
        <taxon>Streptophyta</taxon>
        <taxon>Embryophyta</taxon>
        <taxon>Tracheophyta</taxon>
        <taxon>Spermatophyta</taxon>
        <taxon>Magnoliopsida</taxon>
        <taxon>Liliopsida</taxon>
        <taxon>Acoraceae</taxon>
        <taxon>Acorus</taxon>
    </lineage>
</organism>